<feature type="region of interest" description="Disordered" evidence="1">
    <location>
        <begin position="41"/>
        <end position="82"/>
    </location>
</feature>
<protein>
    <submittedName>
        <fullName evidence="2">Uncharacterized protein</fullName>
    </submittedName>
</protein>
<accession>B6WXV3</accession>
<sequence length="100" mass="11081">MVEDVLAGFSSKKDMRKRQEERVIPDGMDLMKRLSLSFVKNSRPKTGRQASGKRPGCRTGRQGPDGKVLERRGGMGERENLFAEKVSLSPSLNLQTSMAA</sequence>
<dbReference type="AlphaFoldDB" id="B6WXV3"/>
<feature type="compositionally biased region" description="Basic and acidic residues" evidence="1">
    <location>
        <begin position="67"/>
        <end position="82"/>
    </location>
</feature>
<dbReference type="EMBL" id="ABXU01000084">
    <property type="protein sequence ID" value="EEB32191.1"/>
    <property type="molecule type" value="Genomic_DNA"/>
</dbReference>
<dbReference type="RefSeq" id="WP_006008954.1">
    <property type="nucleotide sequence ID" value="NZ_DS996360.1"/>
</dbReference>
<comment type="caution">
    <text evidence="2">The sequence shown here is derived from an EMBL/GenBank/DDBJ whole genome shotgun (WGS) entry which is preliminary data.</text>
</comment>
<proteinExistence type="predicted"/>
<gene>
    <name evidence="2" type="ORF">DESPIG_02933</name>
</gene>
<reference evidence="2 3" key="2">
    <citation type="submission" date="2008-10" db="EMBL/GenBank/DDBJ databases">
        <authorList>
            <person name="Fulton L."/>
            <person name="Clifton S."/>
            <person name="Fulton B."/>
            <person name="Xu J."/>
            <person name="Minx P."/>
            <person name="Pepin K.H."/>
            <person name="Johnson M."/>
            <person name="Bhonagiri V."/>
            <person name="Nash W.E."/>
            <person name="Mardis E.R."/>
            <person name="Wilson R.K."/>
        </authorList>
    </citation>
    <scope>NUCLEOTIDE SEQUENCE [LARGE SCALE GENOMIC DNA]</scope>
    <source>
        <strain evidence="2 3">ATCC 29098</strain>
    </source>
</reference>
<dbReference type="Proteomes" id="UP000003676">
    <property type="component" value="Unassembled WGS sequence"/>
</dbReference>
<evidence type="ECO:0000256" key="1">
    <source>
        <dbReference type="SAM" id="MobiDB-lite"/>
    </source>
</evidence>
<dbReference type="HOGENOM" id="CLU_2301290_0_0_7"/>
<organism evidence="2 3">
    <name type="scientific">Desulfovibrio piger ATCC 29098</name>
    <dbReference type="NCBI Taxonomy" id="411464"/>
    <lineage>
        <taxon>Bacteria</taxon>
        <taxon>Pseudomonadati</taxon>
        <taxon>Thermodesulfobacteriota</taxon>
        <taxon>Desulfovibrionia</taxon>
        <taxon>Desulfovibrionales</taxon>
        <taxon>Desulfovibrionaceae</taxon>
        <taxon>Desulfovibrio</taxon>
    </lineage>
</organism>
<evidence type="ECO:0000313" key="3">
    <source>
        <dbReference type="Proteomes" id="UP000003676"/>
    </source>
</evidence>
<reference evidence="2 3" key="1">
    <citation type="submission" date="2008-10" db="EMBL/GenBank/DDBJ databases">
        <title>Draft genome sequence of Desulvovibrio piger (ATCC 29098).</title>
        <authorList>
            <person name="Sudarsanam P."/>
            <person name="Ley R."/>
            <person name="Guruge J."/>
            <person name="Turnbaugh P.J."/>
            <person name="Mahowald M."/>
            <person name="Liep D."/>
            <person name="Gordon J."/>
        </authorList>
    </citation>
    <scope>NUCLEOTIDE SEQUENCE [LARGE SCALE GENOMIC DNA]</scope>
    <source>
        <strain evidence="2 3">ATCC 29098</strain>
    </source>
</reference>
<evidence type="ECO:0000313" key="2">
    <source>
        <dbReference type="EMBL" id="EEB32191.1"/>
    </source>
</evidence>
<name>B6WXV3_9BACT</name>